<dbReference type="Pfam" id="PF26176">
    <property type="entry name" value="zf_C2H2_17_2"/>
    <property type="match status" value="1"/>
</dbReference>
<dbReference type="Gene3D" id="3.30.160.60">
    <property type="entry name" value="Classic Zinc Finger"/>
    <property type="match status" value="2"/>
</dbReference>
<dbReference type="AlphaFoldDB" id="A0A0F4ZFM3"/>
<feature type="domain" description="C2H2-type" evidence="4">
    <location>
        <begin position="316"/>
        <end position="345"/>
    </location>
</feature>
<reference evidence="5 6" key="1">
    <citation type="submission" date="2015-03" db="EMBL/GenBank/DDBJ databases">
        <authorList>
            <person name="Radwan O."/>
            <person name="Al-Naeli F.A."/>
            <person name="Rendon G.A."/>
            <person name="Fields C."/>
        </authorList>
    </citation>
    <scope>NUCLEOTIDE SEQUENCE [LARGE SCALE GENOMIC DNA]</scope>
    <source>
        <strain evidence="5">CR-DP1</strain>
    </source>
</reference>
<name>A0A0F4ZFM3_9PEZI</name>
<dbReference type="GO" id="GO:0005634">
    <property type="term" value="C:nucleus"/>
    <property type="evidence" value="ECO:0007669"/>
    <property type="project" value="TreeGrafter"/>
</dbReference>
<feature type="compositionally biased region" description="Basic and acidic residues" evidence="3">
    <location>
        <begin position="229"/>
        <end position="239"/>
    </location>
</feature>
<comment type="caution">
    <text evidence="5">The sequence shown here is derived from an EMBL/GenBank/DDBJ whole genome shotgun (WGS) entry which is preliminary data.</text>
</comment>
<dbReference type="PANTHER" id="PTHR46179:SF24">
    <property type="entry name" value="C2H2-TYPE DOMAIN-CONTAINING PROTEIN"/>
    <property type="match status" value="1"/>
</dbReference>
<evidence type="ECO:0000256" key="3">
    <source>
        <dbReference type="SAM" id="MobiDB-lite"/>
    </source>
</evidence>
<keyword evidence="1" id="KW-0862">Zinc</keyword>
<dbReference type="GO" id="GO:0008270">
    <property type="term" value="F:zinc ion binding"/>
    <property type="evidence" value="ECO:0007669"/>
    <property type="project" value="UniProtKB-KW"/>
</dbReference>
<dbReference type="InterPro" id="IPR013087">
    <property type="entry name" value="Znf_C2H2_type"/>
</dbReference>
<proteinExistence type="predicted"/>
<dbReference type="EMBL" id="LAEV01000844">
    <property type="protein sequence ID" value="KKA29394.1"/>
    <property type="molecule type" value="Genomic_DNA"/>
</dbReference>
<keyword evidence="2" id="KW-0175">Coiled coil</keyword>
<dbReference type="PROSITE" id="PS50157">
    <property type="entry name" value="ZINC_FINGER_C2H2_2"/>
    <property type="match status" value="1"/>
</dbReference>
<evidence type="ECO:0000259" key="4">
    <source>
        <dbReference type="PROSITE" id="PS50157"/>
    </source>
</evidence>
<keyword evidence="6" id="KW-1185">Reference proteome</keyword>
<evidence type="ECO:0000313" key="6">
    <source>
        <dbReference type="Proteomes" id="UP000033483"/>
    </source>
</evidence>
<organism evidence="5 6">
    <name type="scientific">Thielaviopsis punctulata</name>
    <dbReference type="NCBI Taxonomy" id="72032"/>
    <lineage>
        <taxon>Eukaryota</taxon>
        <taxon>Fungi</taxon>
        <taxon>Dikarya</taxon>
        <taxon>Ascomycota</taxon>
        <taxon>Pezizomycotina</taxon>
        <taxon>Sordariomycetes</taxon>
        <taxon>Hypocreomycetidae</taxon>
        <taxon>Microascales</taxon>
        <taxon>Ceratocystidaceae</taxon>
        <taxon>Thielaviopsis</taxon>
    </lineage>
</organism>
<evidence type="ECO:0000256" key="2">
    <source>
        <dbReference type="SAM" id="Coils"/>
    </source>
</evidence>
<accession>A0A0F4ZFM3</accession>
<dbReference type="Pfam" id="PF26177">
    <property type="entry name" value="zf_C2H2_17_1st"/>
    <property type="match status" value="1"/>
</dbReference>
<feature type="region of interest" description="Disordered" evidence="3">
    <location>
        <begin position="202"/>
        <end position="239"/>
    </location>
</feature>
<dbReference type="InterPro" id="IPR051061">
    <property type="entry name" value="Zinc_finger_trans_reg"/>
</dbReference>
<keyword evidence="1" id="KW-0479">Metal-binding</keyword>
<feature type="region of interest" description="Disordered" evidence="3">
    <location>
        <begin position="340"/>
        <end position="384"/>
    </location>
</feature>
<dbReference type="GO" id="GO:0006357">
    <property type="term" value="P:regulation of transcription by RNA polymerase II"/>
    <property type="evidence" value="ECO:0007669"/>
    <property type="project" value="TreeGrafter"/>
</dbReference>
<feature type="region of interest" description="Disordered" evidence="3">
    <location>
        <begin position="36"/>
        <end position="56"/>
    </location>
</feature>
<keyword evidence="1" id="KW-0863">Zinc-finger</keyword>
<feature type="coiled-coil region" evidence="2">
    <location>
        <begin position="385"/>
        <end position="412"/>
    </location>
</feature>
<evidence type="ECO:0000256" key="1">
    <source>
        <dbReference type="PROSITE-ProRule" id="PRU00042"/>
    </source>
</evidence>
<protein>
    <recommendedName>
        <fullName evidence="4">C2H2-type domain-containing protein</fullName>
    </recommendedName>
</protein>
<dbReference type="PANTHER" id="PTHR46179">
    <property type="entry name" value="ZINC FINGER PROTEIN"/>
    <property type="match status" value="1"/>
</dbReference>
<dbReference type="InterPro" id="IPR059095">
    <property type="entry name" value="Znf_C2H2_17_2nd"/>
</dbReference>
<evidence type="ECO:0000313" key="5">
    <source>
        <dbReference type="EMBL" id="KKA29394.1"/>
    </source>
</evidence>
<sequence length="439" mass="48407">MHHHSNPFSTDTEPDTDVFASMMPVTYEARQFMHDGSYTSMTDGDPSAGMPDPYGSDSVPDLSSFNVSVSAASQSLLSAEDHRLLEREEHERNLMAAEEAITIAASMAEHAHLDLSTAPIPGLSSSLHAMPALAEHTELHLTDLKSPEAHADSPEVDVDVNVHGASVDLGAAMDTTTVNVTSDVVNTVPMVEEDAVLNSTSLPAQDTTVSSQSQTQSPSQPKARTRPITKPEREIHKQSDGKYHCTFADCSDAHRAFNRRCEWNKHMDKHERPYRCDQSGCEKLPGFTYSGGLLRHQREVHGKHGGPKKTVNCPHLSCKRHTGKGFSRQENLNEHLRRVHTSDTSGIASPPDEVHSLSDESEKGLGELPALRKRAAPSDGYPDEVQELREQIKRLHQENQELRAQFQQEQLTMMAQITELQGALRLNNANLSSPRTSLL</sequence>
<feature type="compositionally biased region" description="Basic and acidic residues" evidence="3">
    <location>
        <begin position="352"/>
        <end position="365"/>
    </location>
</feature>
<dbReference type="InterPro" id="IPR059009">
    <property type="entry name" value="Znf_C2H2_17_1st"/>
</dbReference>
<dbReference type="Proteomes" id="UP000033483">
    <property type="component" value="Unassembled WGS sequence"/>
</dbReference>
<dbReference type="OrthoDB" id="5305647at2759"/>
<feature type="compositionally biased region" description="Low complexity" evidence="3">
    <location>
        <begin position="205"/>
        <end position="220"/>
    </location>
</feature>
<dbReference type="SMART" id="SM00355">
    <property type="entry name" value="ZnF_C2H2"/>
    <property type="match status" value="3"/>
</dbReference>
<gene>
    <name evidence="5" type="ORF">TD95_003863</name>
</gene>